<evidence type="ECO:0000256" key="1">
    <source>
        <dbReference type="SAM" id="MobiDB-lite"/>
    </source>
</evidence>
<feature type="compositionally biased region" description="Low complexity" evidence="1">
    <location>
        <begin position="120"/>
        <end position="131"/>
    </location>
</feature>
<name>A0A8S9QK20_BRACR</name>
<dbReference type="EMBL" id="QGKX02000996">
    <property type="protein sequence ID" value="KAF3553456.1"/>
    <property type="molecule type" value="Genomic_DNA"/>
</dbReference>
<evidence type="ECO:0000313" key="2">
    <source>
        <dbReference type="EMBL" id="KAF3553456.1"/>
    </source>
</evidence>
<accession>A0A8S9QK20</accession>
<protein>
    <submittedName>
        <fullName evidence="2">Uncharacterized protein</fullName>
    </submittedName>
</protein>
<dbReference type="AlphaFoldDB" id="A0A8S9QK20"/>
<gene>
    <name evidence="2" type="ORF">F2Q69_00012206</name>
</gene>
<comment type="caution">
    <text evidence="2">The sequence shown here is derived from an EMBL/GenBank/DDBJ whole genome shotgun (WGS) entry which is preliminary data.</text>
</comment>
<sequence>MEVLVRLVGAERSCLSQISASKCSRNIMCNYKTSRTGWNPPGGYVGHITRLCNKLVQLSDSSALLIKASLQMGFCHIFILSSYYISSLRLGDDQGSLLTNSDWFTFQDDRFNNTTIKDMNMNGNSNANNSSSDDEVMVGEEDNNDLTEKPKNINLSTSISTSENNNVPSEMQVTSSVLNPSIDVPMLDVKSPPASAGVRALFEEDVEFVGVEAQGTEKSMEQALKEGIVGEAEHCSGKLKPGGDFGSNRVQ</sequence>
<feature type="region of interest" description="Disordered" evidence="1">
    <location>
        <begin position="232"/>
        <end position="251"/>
    </location>
</feature>
<reference evidence="2" key="1">
    <citation type="submission" date="2019-12" db="EMBL/GenBank/DDBJ databases">
        <title>Genome sequencing and annotation of Brassica cretica.</title>
        <authorList>
            <person name="Studholme D.J."/>
            <person name="Sarris P."/>
        </authorList>
    </citation>
    <scope>NUCLEOTIDE SEQUENCE</scope>
    <source>
        <strain evidence="2">PFS-109/04</strain>
        <tissue evidence="2">Leaf</tissue>
    </source>
</reference>
<dbReference type="Proteomes" id="UP000712600">
    <property type="component" value="Unassembled WGS sequence"/>
</dbReference>
<proteinExistence type="predicted"/>
<evidence type="ECO:0000313" key="3">
    <source>
        <dbReference type="Proteomes" id="UP000712600"/>
    </source>
</evidence>
<organism evidence="2 3">
    <name type="scientific">Brassica cretica</name>
    <name type="common">Mustard</name>
    <dbReference type="NCBI Taxonomy" id="69181"/>
    <lineage>
        <taxon>Eukaryota</taxon>
        <taxon>Viridiplantae</taxon>
        <taxon>Streptophyta</taxon>
        <taxon>Embryophyta</taxon>
        <taxon>Tracheophyta</taxon>
        <taxon>Spermatophyta</taxon>
        <taxon>Magnoliopsida</taxon>
        <taxon>eudicotyledons</taxon>
        <taxon>Gunneridae</taxon>
        <taxon>Pentapetalae</taxon>
        <taxon>rosids</taxon>
        <taxon>malvids</taxon>
        <taxon>Brassicales</taxon>
        <taxon>Brassicaceae</taxon>
        <taxon>Brassiceae</taxon>
        <taxon>Brassica</taxon>
    </lineage>
</organism>
<feature type="compositionally biased region" description="Acidic residues" evidence="1">
    <location>
        <begin position="132"/>
        <end position="145"/>
    </location>
</feature>
<feature type="region of interest" description="Disordered" evidence="1">
    <location>
        <begin position="119"/>
        <end position="151"/>
    </location>
</feature>